<dbReference type="AlphaFoldDB" id="M0NJF5"/>
<dbReference type="EMBL" id="AOJF01000056">
    <property type="protein sequence ID" value="EMA57683.1"/>
    <property type="molecule type" value="Genomic_DNA"/>
</dbReference>
<proteinExistence type="predicted"/>
<organism evidence="1 2">
    <name type="scientific">Halorubrum distributum JCM 13561</name>
    <dbReference type="NCBI Taxonomy" id="1227483"/>
    <lineage>
        <taxon>Archaea</taxon>
        <taxon>Methanobacteriati</taxon>
        <taxon>Methanobacteriota</taxon>
        <taxon>Stenosarchaea group</taxon>
        <taxon>Halobacteria</taxon>
        <taxon>Halobacteriales</taxon>
        <taxon>Haloferacaceae</taxon>
        <taxon>Halorubrum</taxon>
        <taxon>Halorubrum distributum group</taxon>
    </lineage>
</organism>
<reference evidence="1 2" key="1">
    <citation type="journal article" date="2014" name="PLoS Genet.">
        <title>Phylogenetically driven sequencing of extremely halophilic archaea reveals strategies for static and dynamic osmo-response.</title>
        <authorList>
            <person name="Becker E.A."/>
            <person name="Seitzer P.M."/>
            <person name="Tritt A."/>
            <person name="Larsen D."/>
            <person name="Krusor M."/>
            <person name="Yao A.I."/>
            <person name="Wu D."/>
            <person name="Madern D."/>
            <person name="Eisen J.A."/>
            <person name="Darling A.E."/>
            <person name="Facciotti M.T."/>
        </authorList>
    </citation>
    <scope>NUCLEOTIDE SEQUENCE [LARGE SCALE GENOMIC DNA]</scope>
    <source>
        <strain evidence="1 2">JCM 13561</strain>
    </source>
</reference>
<gene>
    <name evidence="1" type="ORF">C470_13387</name>
</gene>
<protein>
    <submittedName>
        <fullName evidence="1">Uncharacterized protein</fullName>
    </submittedName>
</protein>
<name>M0NJF5_9EURY</name>
<evidence type="ECO:0000313" key="2">
    <source>
        <dbReference type="Proteomes" id="UP000011581"/>
    </source>
</evidence>
<comment type="caution">
    <text evidence="1">The sequence shown here is derived from an EMBL/GenBank/DDBJ whole genome shotgun (WGS) entry which is preliminary data.</text>
</comment>
<feature type="non-terminal residue" evidence="1">
    <location>
        <position position="29"/>
    </location>
</feature>
<accession>M0NJF5</accession>
<evidence type="ECO:0000313" key="1">
    <source>
        <dbReference type="EMBL" id="EMA57683.1"/>
    </source>
</evidence>
<sequence>MSRANGTPYAPHTDDETAAMLAAVSYTHL</sequence>
<dbReference type="Proteomes" id="UP000011581">
    <property type="component" value="Unassembled WGS sequence"/>
</dbReference>